<accession>A0A0H4IRS7</accession>
<name>A0A0H4IRS7_9CAUD</name>
<dbReference type="Proteomes" id="UP000202763">
    <property type="component" value="Segment"/>
</dbReference>
<dbReference type="RefSeq" id="YP_009225521.1">
    <property type="nucleotide sequence ID" value="NC_029094.1"/>
</dbReference>
<dbReference type="GeneID" id="26796582"/>
<proteinExistence type="predicted"/>
<sequence>MKAIQIKYLSATNTKNARLKVWAEQAKPVQYSVDSFDPNSVRSVELQAAYKFADSKGWLQNGKYNLVIGMLPNLDHCAVIVAK</sequence>
<dbReference type="KEGG" id="vg:26796582"/>
<keyword evidence="2" id="KW-1185">Reference proteome</keyword>
<protein>
    <submittedName>
        <fullName evidence="1">Uncharacterized protein</fullName>
    </submittedName>
</protein>
<dbReference type="EMBL" id="KR534323">
    <property type="protein sequence ID" value="AKO60988.1"/>
    <property type="molecule type" value="Genomic_DNA"/>
</dbReference>
<evidence type="ECO:0000313" key="1">
    <source>
        <dbReference type="EMBL" id="AKO60988.1"/>
    </source>
</evidence>
<reference evidence="1 2" key="1">
    <citation type="submission" date="2015-05" db="EMBL/GenBank/DDBJ databases">
        <authorList>
            <person name="Wang D.B."/>
            <person name="Wang M."/>
        </authorList>
    </citation>
    <scope>NUCLEOTIDE SEQUENCE [LARGE SCALE GENOMIC DNA]</scope>
</reference>
<evidence type="ECO:0000313" key="2">
    <source>
        <dbReference type="Proteomes" id="UP000202763"/>
    </source>
</evidence>
<organism evidence="1 2">
    <name type="scientific">Pseudoalteromonas phage H101</name>
    <dbReference type="NCBI Taxonomy" id="1654919"/>
    <lineage>
        <taxon>Viruses</taxon>
        <taxon>Duplodnaviria</taxon>
        <taxon>Heunggongvirae</taxon>
        <taxon>Uroviricota</taxon>
        <taxon>Caudoviricetes</taxon>
        <taxon>Shandongvirus</taxon>
        <taxon>Shandongvirus H101</taxon>
    </lineage>
</organism>